<proteinExistence type="inferred from homology"/>
<dbReference type="GO" id="GO:0016020">
    <property type="term" value="C:membrane"/>
    <property type="evidence" value="ECO:0007669"/>
    <property type="project" value="UniProtKB-SubCell"/>
</dbReference>
<name>A0A7J0HAX5_9ERIC</name>
<keyword evidence="5 9" id="KW-1133">Transmembrane helix</keyword>
<reference evidence="10 11" key="1">
    <citation type="submission" date="2019-07" db="EMBL/GenBank/DDBJ databases">
        <title>De Novo Assembly of kiwifruit Actinidia rufa.</title>
        <authorList>
            <person name="Sugita-Konishi S."/>
            <person name="Sato K."/>
            <person name="Mori E."/>
            <person name="Abe Y."/>
            <person name="Kisaki G."/>
            <person name="Hamano K."/>
            <person name="Suezawa K."/>
            <person name="Otani M."/>
            <person name="Fukuda T."/>
            <person name="Manabe T."/>
            <person name="Gomi K."/>
            <person name="Tabuchi M."/>
            <person name="Akimitsu K."/>
            <person name="Kataoka I."/>
        </authorList>
    </citation>
    <scope>NUCLEOTIDE SEQUENCE [LARGE SCALE GENOMIC DNA]</scope>
    <source>
        <strain evidence="11">cv. Fuchu</strain>
    </source>
</reference>
<dbReference type="InterPro" id="IPR020966">
    <property type="entry name" value="ALMT"/>
</dbReference>
<dbReference type="Pfam" id="PF11744">
    <property type="entry name" value="ALMT"/>
    <property type="match status" value="1"/>
</dbReference>
<keyword evidence="11" id="KW-1185">Reference proteome</keyword>
<evidence type="ECO:0000256" key="5">
    <source>
        <dbReference type="ARBA" id="ARBA00022989"/>
    </source>
</evidence>
<comment type="subcellular location">
    <subcellularLocation>
        <location evidence="1">Membrane</location>
        <topology evidence="1">Multi-pass membrane protein</topology>
    </subcellularLocation>
</comment>
<comment type="similarity">
    <text evidence="2">Belongs to the aromatic acid exporter (TC 2.A.85) family.</text>
</comment>
<gene>
    <name evidence="10" type="ORF">Acr_28g0009620</name>
</gene>
<keyword evidence="4 9" id="KW-0812">Transmembrane</keyword>
<keyword evidence="8" id="KW-0407">Ion channel</keyword>
<evidence type="ECO:0000256" key="6">
    <source>
        <dbReference type="ARBA" id="ARBA00023065"/>
    </source>
</evidence>
<evidence type="ECO:0000256" key="8">
    <source>
        <dbReference type="ARBA" id="ARBA00023303"/>
    </source>
</evidence>
<feature type="transmembrane region" description="Helical" evidence="9">
    <location>
        <begin position="47"/>
        <end position="66"/>
    </location>
</feature>
<keyword evidence="7 9" id="KW-0472">Membrane</keyword>
<evidence type="ECO:0000313" key="10">
    <source>
        <dbReference type="EMBL" id="GFZ20257.1"/>
    </source>
</evidence>
<keyword evidence="3" id="KW-0813">Transport</keyword>
<protein>
    <submittedName>
        <fullName evidence="10">Aluminum activated malate transporter family protein</fullName>
    </submittedName>
</protein>
<evidence type="ECO:0000256" key="7">
    <source>
        <dbReference type="ARBA" id="ARBA00023136"/>
    </source>
</evidence>
<evidence type="ECO:0000256" key="3">
    <source>
        <dbReference type="ARBA" id="ARBA00022448"/>
    </source>
</evidence>
<feature type="transmembrane region" description="Helical" evidence="9">
    <location>
        <begin position="188"/>
        <end position="210"/>
    </location>
</feature>
<organism evidence="10 11">
    <name type="scientific">Actinidia rufa</name>
    <dbReference type="NCBI Taxonomy" id="165716"/>
    <lineage>
        <taxon>Eukaryota</taxon>
        <taxon>Viridiplantae</taxon>
        <taxon>Streptophyta</taxon>
        <taxon>Embryophyta</taxon>
        <taxon>Tracheophyta</taxon>
        <taxon>Spermatophyta</taxon>
        <taxon>Magnoliopsida</taxon>
        <taxon>eudicotyledons</taxon>
        <taxon>Gunneridae</taxon>
        <taxon>Pentapetalae</taxon>
        <taxon>asterids</taxon>
        <taxon>Ericales</taxon>
        <taxon>Actinidiaceae</taxon>
        <taxon>Actinidia</taxon>
    </lineage>
</organism>
<evidence type="ECO:0000313" key="11">
    <source>
        <dbReference type="Proteomes" id="UP000585474"/>
    </source>
</evidence>
<feature type="transmembrane region" description="Helical" evidence="9">
    <location>
        <begin position="72"/>
        <end position="92"/>
    </location>
</feature>
<sequence>MAFPSSDPINAGGVCNWFKARYEKLRSKVSEVAREAKKLGEDDPRRIIHSIKVGIAICLVSLVYYFDPLYEGFGISAMWAVMTVVVIFEFSVGATLGRGFNRSVATLIAGGLGVGAHRLASYSGETWEPMVLGLIVFLLAGVVTFVRFFPKMKARYDYGLLIFILTFCLICVSGYRDDEVLDMANIRLSTVLIGGATAVIICLCICPVWAGDDLHNLVALNMEKLANSLQGFGAEYFRTQEDEECSKDDDHKLLMQGYKDVLNSKSAEESLANSAKWEPRHGLFRYRHPWNQYLKIGTLTRQCACRMEALHGYLNSELQASPEVRAKIEEPCTKMSTECSYALNELSLAIKTMTWPSSANSHIANSKTAAEDLKSSLKTEPWPGTADLLEIIPVAAVASLLIDVVTCTEKIAESVLELASITNMKKLEQPDQRPMQPKRLNHVISIDVPAQGPAE</sequence>
<dbReference type="Proteomes" id="UP000585474">
    <property type="component" value="Unassembled WGS sequence"/>
</dbReference>
<feature type="transmembrane region" description="Helical" evidence="9">
    <location>
        <begin position="104"/>
        <end position="124"/>
    </location>
</feature>
<dbReference type="GO" id="GO:0034220">
    <property type="term" value="P:monoatomic ion transmembrane transport"/>
    <property type="evidence" value="ECO:0007669"/>
    <property type="project" value="UniProtKB-KW"/>
</dbReference>
<comment type="caution">
    <text evidence="10">The sequence shown here is derived from an EMBL/GenBank/DDBJ whole genome shotgun (WGS) entry which is preliminary data.</text>
</comment>
<dbReference type="GO" id="GO:0015743">
    <property type="term" value="P:malate transport"/>
    <property type="evidence" value="ECO:0007669"/>
    <property type="project" value="InterPro"/>
</dbReference>
<dbReference type="PANTHER" id="PTHR31086">
    <property type="entry name" value="ALUMINUM-ACTIVATED MALATE TRANSPORTER 10"/>
    <property type="match status" value="1"/>
</dbReference>
<dbReference type="EMBL" id="BJWL01000028">
    <property type="protein sequence ID" value="GFZ20257.1"/>
    <property type="molecule type" value="Genomic_DNA"/>
</dbReference>
<accession>A0A7J0HAX5</accession>
<evidence type="ECO:0000256" key="2">
    <source>
        <dbReference type="ARBA" id="ARBA00007079"/>
    </source>
</evidence>
<feature type="transmembrane region" description="Helical" evidence="9">
    <location>
        <begin position="156"/>
        <end position="176"/>
    </location>
</feature>
<evidence type="ECO:0000256" key="9">
    <source>
        <dbReference type="SAM" id="Phobius"/>
    </source>
</evidence>
<dbReference type="AlphaFoldDB" id="A0A7J0HAX5"/>
<dbReference type="OrthoDB" id="68611at2759"/>
<evidence type="ECO:0000256" key="1">
    <source>
        <dbReference type="ARBA" id="ARBA00004141"/>
    </source>
</evidence>
<keyword evidence="6" id="KW-0406">Ion transport</keyword>
<feature type="transmembrane region" description="Helical" evidence="9">
    <location>
        <begin position="130"/>
        <end position="149"/>
    </location>
</feature>
<evidence type="ECO:0000256" key="4">
    <source>
        <dbReference type="ARBA" id="ARBA00022692"/>
    </source>
</evidence>